<comment type="caution">
    <text evidence="2">The sequence shown here is derived from an EMBL/GenBank/DDBJ whole genome shotgun (WGS) entry which is preliminary data.</text>
</comment>
<accession>X0T893</accession>
<protein>
    <recommendedName>
        <fullName evidence="3">MYM-type domain-containing protein</fullName>
    </recommendedName>
</protein>
<gene>
    <name evidence="2" type="ORF">S01H1_09383</name>
</gene>
<proteinExistence type="predicted"/>
<dbReference type="EMBL" id="BARS01004798">
    <property type="protein sequence ID" value="GAF83526.1"/>
    <property type="molecule type" value="Genomic_DNA"/>
</dbReference>
<feature type="region of interest" description="Disordered" evidence="1">
    <location>
        <begin position="1"/>
        <end position="32"/>
    </location>
</feature>
<reference evidence="2" key="1">
    <citation type="journal article" date="2014" name="Front. Microbiol.">
        <title>High frequency of phylogenetically diverse reductive dehalogenase-homologous genes in deep subseafloor sedimentary metagenomes.</title>
        <authorList>
            <person name="Kawai M."/>
            <person name="Futagami T."/>
            <person name="Toyoda A."/>
            <person name="Takaki Y."/>
            <person name="Nishi S."/>
            <person name="Hori S."/>
            <person name="Arai W."/>
            <person name="Tsubouchi T."/>
            <person name="Morono Y."/>
            <person name="Uchiyama I."/>
            <person name="Ito T."/>
            <person name="Fujiyama A."/>
            <person name="Inagaki F."/>
            <person name="Takami H."/>
        </authorList>
    </citation>
    <scope>NUCLEOTIDE SEQUENCE</scope>
    <source>
        <strain evidence="2">Expedition CK06-06</strain>
    </source>
</reference>
<sequence length="289" mass="33646">MPKKNVAKKVKPHKKRGRKPKGGKIIAKKKTVGPPKKIDKPNIILHLKCSSADLAKQSPSAILCSFTPHNDSSLLQWKNINEGRKIIKIPPCNDEEEIPNKLIWDKLKQLAKNLHYNDVSDKKSNCFWCTYPFDNPPIYIPKQERNNIVEVYGCFCSPECACAYLTQEHLDSSIFWERYALLNNIYGKIYDKNERIKPSPDPYHTLDKYYGNLTIKEYRKLLKNDRILIVVDKPLTKILPELHDEKNEVPPIYTNLLRKNRTDTVHYRLKRSIPKHSKNNILSSTFNLK</sequence>
<evidence type="ECO:0008006" key="3">
    <source>
        <dbReference type="Google" id="ProtNLM"/>
    </source>
</evidence>
<feature type="compositionally biased region" description="Basic residues" evidence="1">
    <location>
        <begin position="1"/>
        <end position="31"/>
    </location>
</feature>
<evidence type="ECO:0000313" key="2">
    <source>
        <dbReference type="EMBL" id="GAF83526.1"/>
    </source>
</evidence>
<dbReference type="AlphaFoldDB" id="X0T893"/>
<name>X0T893_9ZZZZ</name>
<organism evidence="2">
    <name type="scientific">marine sediment metagenome</name>
    <dbReference type="NCBI Taxonomy" id="412755"/>
    <lineage>
        <taxon>unclassified sequences</taxon>
        <taxon>metagenomes</taxon>
        <taxon>ecological metagenomes</taxon>
    </lineage>
</organism>
<evidence type="ECO:0000256" key="1">
    <source>
        <dbReference type="SAM" id="MobiDB-lite"/>
    </source>
</evidence>